<keyword evidence="2" id="KW-0067">ATP-binding</keyword>
<dbReference type="InterPro" id="IPR027417">
    <property type="entry name" value="P-loop_NTPase"/>
</dbReference>
<sequence length="245" mass="27603">MNRIQTGINGLDKLIEGGFPEGRTTLVSGACGTGKTIFCAQYLYEGASKYKEPGIYVTLDERPELIRQDMQKFGWDLRKLEDDNMIQIIDGSLAKIGIPSEEEFAMPATGFDIDKLLLEIMRTTKKIGAKRLVIDSIPAMGMNYESENEIRNAILKLSYLLMRIGVTTLLTSEVTEGENKFGKYGIEEYVVDGVIVLHYMGIGTRSNRTLHIRKMRATKHSEDLHPIEIDSKGMNIKKVDKEYDV</sequence>
<dbReference type="InterPro" id="IPR014774">
    <property type="entry name" value="KaiC-like_dom"/>
</dbReference>
<dbReference type="GO" id="GO:0005524">
    <property type="term" value="F:ATP binding"/>
    <property type="evidence" value="ECO:0007669"/>
    <property type="project" value="UniProtKB-KW"/>
</dbReference>
<comment type="caution">
    <text evidence="4">The sequence shown here is derived from an EMBL/GenBank/DDBJ whole genome shotgun (WGS) entry which is preliminary data.</text>
</comment>
<dbReference type="SUPFAM" id="SSF52540">
    <property type="entry name" value="P-loop containing nucleoside triphosphate hydrolases"/>
    <property type="match status" value="1"/>
</dbReference>
<name>A0A2D6LQ16_9ARCH</name>
<dbReference type="CDD" id="cd01124">
    <property type="entry name" value="KaiC-like"/>
    <property type="match status" value="1"/>
</dbReference>
<dbReference type="PANTHER" id="PTHR43637:SF1">
    <property type="entry name" value="UPF0273 PROTEIN TM_0370"/>
    <property type="match status" value="1"/>
</dbReference>
<evidence type="ECO:0000256" key="2">
    <source>
        <dbReference type="ARBA" id="ARBA00022840"/>
    </source>
</evidence>
<proteinExistence type="predicted"/>
<dbReference type="Gene3D" id="3.40.50.300">
    <property type="entry name" value="P-loop containing nucleotide triphosphate hydrolases"/>
    <property type="match status" value="1"/>
</dbReference>
<reference evidence="5" key="1">
    <citation type="submission" date="2017-09" db="EMBL/GenBank/DDBJ databases">
        <title>The Reconstruction of 2,631 Draft Metagenome-Assembled Genomes from the Global Oceans.</title>
        <authorList>
            <person name="Tully B.J."/>
            <person name="Graham E.D."/>
            <person name="Heidelberg J.F."/>
        </authorList>
    </citation>
    <scope>NUCLEOTIDE SEQUENCE [LARGE SCALE GENOMIC DNA]</scope>
</reference>
<gene>
    <name evidence="4" type="ORF">CL944_02305</name>
</gene>
<dbReference type="Pfam" id="PF06745">
    <property type="entry name" value="ATPase"/>
    <property type="match status" value="1"/>
</dbReference>
<evidence type="ECO:0000313" key="5">
    <source>
        <dbReference type="Proteomes" id="UP000226712"/>
    </source>
</evidence>
<protein>
    <submittedName>
        <fullName evidence="4">ATPase</fullName>
    </submittedName>
</protein>
<dbReference type="EMBL" id="NZBD01000015">
    <property type="protein sequence ID" value="MAG18281.1"/>
    <property type="molecule type" value="Genomic_DNA"/>
</dbReference>
<organism evidence="4 5">
    <name type="scientific">Candidatus Iainarchaeum sp</name>
    <dbReference type="NCBI Taxonomy" id="3101447"/>
    <lineage>
        <taxon>Archaea</taxon>
        <taxon>Candidatus Iainarchaeota</taxon>
        <taxon>Candidatus Iainarchaeia</taxon>
        <taxon>Candidatus Iainarchaeales</taxon>
        <taxon>Candidatus Iainarchaeaceae</taxon>
        <taxon>Candidatus Iainarchaeum</taxon>
    </lineage>
</organism>
<dbReference type="AlphaFoldDB" id="A0A2D6LQ16"/>
<dbReference type="Proteomes" id="UP000226712">
    <property type="component" value="Unassembled WGS sequence"/>
</dbReference>
<dbReference type="InterPro" id="IPR010624">
    <property type="entry name" value="KaiC_dom"/>
</dbReference>
<evidence type="ECO:0000256" key="1">
    <source>
        <dbReference type="ARBA" id="ARBA00022741"/>
    </source>
</evidence>
<evidence type="ECO:0000259" key="3">
    <source>
        <dbReference type="PROSITE" id="PS51146"/>
    </source>
</evidence>
<feature type="domain" description="KaiC" evidence="3">
    <location>
        <begin position="2"/>
        <end position="245"/>
    </location>
</feature>
<accession>A0A2D6LQ16</accession>
<dbReference type="PANTHER" id="PTHR43637">
    <property type="entry name" value="UPF0273 PROTEIN TM_0370"/>
    <property type="match status" value="1"/>
</dbReference>
<dbReference type="PROSITE" id="PS51146">
    <property type="entry name" value="KAIC"/>
    <property type="match status" value="1"/>
</dbReference>
<evidence type="ECO:0000313" key="4">
    <source>
        <dbReference type="EMBL" id="MAG18281.1"/>
    </source>
</evidence>
<keyword evidence="1" id="KW-0547">Nucleotide-binding</keyword>